<dbReference type="OrthoDB" id="4752991at2"/>
<proteinExistence type="predicted"/>
<name>A0A7I7MLM4_9MYCO</name>
<evidence type="ECO:0000313" key="2">
    <source>
        <dbReference type="Proteomes" id="UP000467236"/>
    </source>
</evidence>
<dbReference type="RefSeq" id="WP_083049615.1">
    <property type="nucleotide sequence ID" value="NZ_AP022575.1"/>
</dbReference>
<organism evidence="1 2">
    <name type="scientific">Mycobacterium shinjukuense</name>
    <dbReference type="NCBI Taxonomy" id="398694"/>
    <lineage>
        <taxon>Bacteria</taxon>
        <taxon>Bacillati</taxon>
        <taxon>Actinomycetota</taxon>
        <taxon>Actinomycetes</taxon>
        <taxon>Mycobacteriales</taxon>
        <taxon>Mycobacteriaceae</taxon>
        <taxon>Mycobacterium</taxon>
    </lineage>
</organism>
<protein>
    <submittedName>
        <fullName evidence="1">Uncharacterized protein</fullName>
    </submittedName>
</protein>
<keyword evidence="2" id="KW-1185">Reference proteome</keyword>
<reference evidence="1 2" key="1">
    <citation type="journal article" date="2019" name="Emerg. Microbes Infect.">
        <title>Comprehensive subspecies identification of 175 nontuberculous mycobacteria species based on 7547 genomic profiles.</title>
        <authorList>
            <person name="Matsumoto Y."/>
            <person name="Kinjo T."/>
            <person name="Motooka D."/>
            <person name="Nabeya D."/>
            <person name="Jung N."/>
            <person name="Uechi K."/>
            <person name="Horii T."/>
            <person name="Iida T."/>
            <person name="Fujita J."/>
            <person name="Nakamura S."/>
        </authorList>
    </citation>
    <scope>NUCLEOTIDE SEQUENCE [LARGE SCALE GENOMIC DNA]</scope>
    <source>
        <strain evidence="1 2">JCM 14233</strain>
    </source>
</reference>
<evidence type="ECO:0000313" key="1">
    <source>
        <dbReference type="EMBL" id="BBX72712.1"/>
    </source>
</evidence>
<accession>A0A7I7MLM4</accession>
<dbReference type="Proteomes" id="UP000467236">
    <property type="component" value="Chromosome"/>
</dbReference>
<dbReference type="EMBL" id="AP022575">
    <property type="protein sequence ID" value="BBX72712.1"/>
    <property type="molecule type" value="Genomic_DNA"/>
</dbReference>
<gene>
    <name evidence="1" type="ORF">MSHI_06180</name>
</gene>
<dbReference type="AlphaFoldDB" id="A0A7I7MLM4"/>
<dbReference type="KEGG" id="mshj:MSHI_06180"/>
<sequence>MSLRKFALGLSAGLIGITALVGGTGVAHADPENDATPEIIEDLIAVIPPLTQDARVLTPGDENNLGLRDWTGSGMYCQNRNANCKKMGF</sequence>